<dbReference type="EMBL" id="KZ858964">
    <property type="protein sequence ID" value="RDW27334.1"/>
    <property type="molecule type" value="Genomic_DNA"/>
</dbReference>
<name>A0A371CAK5_YARLL</name>
<accession>A0A371CAK5</accession>
<evidence type="ECO:0000256" key="1">
    <source>
        <dbReference type="SAM" id="Coils"/>
    </source>
</evidence>
<dbReference type="VEuPathDB" id="FungiDB:YALI0_E08514g"/>
<feature type="coiled-coil region" evidence="1">
    <location>
        <begin position="427"/>
        <end position="461"/>
    </location>
</feature>
<dbReference type="VEuPathDB" id="FungiDB:YALI1_E10358g"/>
<dbReference type="AlphaFoldDB" id="A0A371CAK5"/>
<dbReference type="Proteomes" id="UP000256601">
    <property type="component" value="Unassembled WGS sequence"/>
</dbReference>
<feature type="compositionally biased region" description="Polar residues" evidence="2">
    <location>
        <begin position="1"/>
        <end position="13"/>
    </location>
</feature>
<protein>
    <submittedName>
        <fullName evidence="4">Up-regulated during septation-domain-containing protein</fullName>
    </submittedName>
</protein>
<reference evidence="4 5" key="1">
    <citation type="submission" date="2018-07" db="EMBL/GenBank/DDBJ databases">
        <title>Draft Genome Assemblies for Five Robust Yarrowia lipolytica Strains Exhibiting High Lipid Production and Pentose Sugar Utilization and Sugar Alcohol Secretion from Undetoxified Lignocellulosic Biomass Hydrolysates.</title>
        <authorList>
            <consortium name="DOE Joint Genome Institute"/>
            <person name="Walker C."/>
            <person name="Ryu S."/>
            <person name="Na H."/>
            <person name="Zane M."/>
            <person name="LaButti K."/>
            <person name="Lipzen A."/>
            <person name="Haridas S."/>
            <person name="Barry K."/>
            <person name="Grigoriev I.V."/>
            <person name="Quarterman J."/>
            <person name="Slininger P."/>
            <person name="Dien B."/>
            <person name="Trinh C.T."/>
        </authorList>
    </citation>
    <scope>NUCLEOTIDE SEQUENCE [LARGE SCALE GENOMIC DNA]</scope>
    <source>
        <strain evidence="4 5">YB392</strain>
    </source>
</reference>
<evidence type="ECO:0000313" key="4">
    <source>
        <dbReference type="EMBL" id="RDW27334.1"/>
    </source>
</evidence>
<dbReference type="Pfam" id="PF15456">
    <property type="entry name" value="Uds1"/>
    <property type="match status" value="1"/>
</dbReference>
<feature type="domain" description="Up-regulated during septation protein 1" evidence="3">
    <location>
        <begin position="45"/>
        <end position="165"/>
    </location>
</feature>
<evidence type="ECO:0000256" key="2">
    <source>
        <dbReference type="SAM" id="MobiDB-lite"/>
    </source>
</evidence>
<keyword evidence="1" id="KW-0175">Coiled coil</keyword>
<dbReference type="Gene3D" id="1.20.5.340">
    <property type="match status" value="1"/>
</dbReference>
<evidence type="ECO:0000313" key="5">
    <source>
        <dbReference type="Proteomes" id="UP000256601"/>
    </source>
</evidence>
<sequence>MSNYNYSPDNFSDANDFLPPPNPSDTHISVSPFINIEKDPVSFNFLVQAAIVDAKNYHILSYDELDEKKKELQLLESRYETLLHKIELEKKVGEAAKSLARLHEDGSKRSSFLKSTKRHSQQATDEHIISVRKITEMNTDAIELHNRITALKETVLQHSVAVLAYSQLNPAAAAAAQAEDPVKVGKQLDTLISQLGDDHVMQQTESRDLPAKVHALSGLCQQLTQQCRDQIDYNTDMLGRVLESRDQAFDQRQYPHFHDMLAYLQEGGGSGGNGEVSKSREVGAGHEIKPTGAHEMGQTRDVVSTPVLKSDSRDLLDLQDALRSHKFASSAQIQDLNSELTLATEQVSEYRDKCDSLSRELDSVVQSLEDLTVQTVDYESERQKMEDQINQLRSKLQEAGTSRAVTGLEASGGSESESVTMLVHKFRDQIRTMREEHLQELQKEQDEKKKLVSVVREIKRSSYIRA</sequence>
<proteinExistence type="predicted"/>
<feature type="region of interest" description="Disordered" evidence="2">
    <location>
        <begin position="1"/>
        <end position="22"/>
    </location>
</feature>
<evidence type="ECO:0000259" key="3">
    <source>
        <dbReference type="Pfam" id="PF15456"/>
    </source>
</evidence>
<feature type="coiled-coil region" evidence="1">
    <location>
        <begin position="333"/>
        <end position="402"/>
    </location>
</feature>
<organism evidence="4 5">
    <name type="scientific">Yarrowia lipolytica</name>
    <name type="common">Candida lipolytica</name>
    <dbReference type="NCBI Taxonomy" id="4952"/>
    <lineage>
        <taxon>Eukaryota</taxon>
        <taxon>Fungi</taxon>
        <taxon>Dikarya</taxon>
        <taxon>Ascomycota</taxon>
        <taxon>Saccharomycotina</taxon>
        <taxon>Dipodascomycetes</taxon>
        <taxon>Dipodascales</taxon>
        <taxon>Dipodascales incertae sedis</taxon>
        <taxon>Yarrowia</taxon>
    </lineage>
</organism>
<dbReference type="OrthoDB" id="4087708at2759"/>
<dbReference type="InterPro" id="IPR029191">
    <property type="entry name" value="Uds1"/>
</dbReference>
<gene>
    <name evidence="4" type="ORF">B0I71DRAFT_129215</name>
</gene>